<accession>A0A9P9D1Z4</accession>
<reference evidence="3" key="1">
    <citation type="journal article" date="2021" name="Nat. Commun.">
        <title>Genetic determinants of endophytism in the Arabidopsis root mycobiome.</title>
        <authorList>
            <person name="Mesny F."/>
            <person name="Miyauchi S."/>
            <person name="Thiergart T."/>
            <person name="Pickel B."/>
            <person name="Atanasova L."/>
            <person name="Karlsson M."/>
            <person name="Huettel B."/>
            <person name="Barry K.W."/>
            <person name="Haridas S."/>
            <person name="Chen C."/>
            <person name="Bauer D."/>
            <person name="Andreopoulos W."/>
            <person name="Pangilinan J."/>
            <person name="LaButti K."/>
            <person name="Riley R."/>
            <person name="Lipzen A."/>
            <person name="Clum A."/>
            <person name="Drula E."/>
            <person name="Henrissat B."/>
            <person name="Kohler A."/>
            <person name="Grigoriev I.V."/>
            <person name="Martin F.M."/>
            <person name="Hacquard S."/>
        </authorList>
    </citation>
    <scope>NUCLEOTIDE SEQUENCE</scope>
    <source>
        <strain evidence="3">MPI-CAGE-AT-0147</strain>
    </source>
</reference>
<sequence length="155" mass="16192">MLLKLDPANSSRPKTCSTANRATSNSAACHGKRQPSSSPSSRSALAHSACLAPSTSWDSSPASSASSSYLSFQPWPATSAGNATQYYPHMHRIGDAAELLFGKGARDLVGFIYYIYLAMVAGAGMLTTSAAFNALSDHGSCTIHCESVTAWVLIG</sequence>
<comment type="caution">
    <text evidence="3">The sequence shown here is derived from an EMBL/GenBank/DDBJ whole genome shotgun (WGS) entry which is preliminary data.</text>
</comment>
<keyword evidence="2" id="KW-0472">Membrane</keyword>
<keyword evidence="2" id="KW-1133">Transmembrane helix</keyword>
<dbReference type="AlphaFoldDB" id="A0A9P9D1Z4"/>
<organism evidence="3 4">
    <name type="scientific">Dactylonectria macrodidyma</name>
    <dbReference type="NCBI Taxonomy" id="307937"/>
    <lineage>
        <taxon>Eukaryota</taxon>
        <taxon>Fungi</taxon>
        <taxon>Dikarya</taxon>
        <taxon>Ascomycota</taxon>
        <taxon>Pezizomycotina</taxon>
        <taxon>Sordariomycetes</taxon>
        <taxon>Hypocreomycetidae</taxon>
        <taxon>Hypocreales</taxon>
        <taxon>Nectriaceae</taxon>
        <taxon>Dactylonectria</taxon>
    </lineage>
</organism>
<gene>
    <name evidence="3" type="ORF">EDB81DRAFT_828323</name>
</gene>
<dbReference type="Proteomes" id="UP000738349">
    <property type="component" value="Unassembled WGS sequence"/>
</dbReference>
<dbReference type="EMBL" id="JAGMUV010000039">
    <property type="protein sequence ID" value="KAH7111990.1"/>
    <property type="molecule type" value="Genomic_DNA"/>
</dbReference>
<protein>
    <submittedName>
        <fullName evidence="3">Uncharacterized protein</fullName>
    </submittedName>
</protein>
<proteinExistence type="predicted"/>
<name>A0A9P9D1Z4_9HYPO</name>
<keyword evidence="4" id="KW-1185">Reference proteome</keyword>
<evidence type="ECO:0000256" key="2">
    <source>
        <dbReference type="SAM" id="Phobius"/>
    </source>
</evidence>
<feature type="transmembrane region" description="Helical" evidence="2">
    <location>
        <begin position="111"/>
        <end position="135"/>
    </location>
</feature>
<evidence type="ECO:0000256" key="1">
    <source>
        <dbReference type="SAM" id="MobiDB-lite"/>
    </source>
</evidence>
<evidence type="ECO:0000313" key="4">
    <source>
        <dbReference type="Proteomes" id="UP000738349"/>
    </source>
</evidence>
<keyword evidence="2" id="KW-0812">Transmembrane</keyword>
<feature type="region of interest" description="Disordered" evidence="1">
    <location>
        <begin position="1"/>
        <end position="44"/>
    </location>
</feature>
<evidence type="ECO:0000313" key="3">
    <source>
        <dbReference type="EMBL" id="KAH7111990.1"/>
    </source>
</evidence>
<dbReference type="OrthoDB" id="40134at2759"/>
<feature type="compositionally biased region" description="Low complexity" evidence="1">
    <location>
        <begin position="15"/>
        <end position="29"/>
    </location>
</feature>